<organism evidence="2 3">
    <name type="scientific">Geodia barretti</name>
    <name type="common">Barrett's horny sponge</name>
    <dbReference type="NCBI Taxonomy" id="519541"/>
    <lineage>
        <taxon>Eukaryota</taxon>
        <taxon>Metazoa</taxon>
        <taxon>Porifera</taxon>
        <taxon>Demospongiae</taxon>
        <taxon>Heteroscleromorpha</taxon>
        <taxon>Tetractinellida</taxon>
        <taxon>Astrophorina</taxon>
        <taxon>Geodiidae</taxon>
        <taxon>Geodia</taxon>
    </lineage>
</organism>
<evidence type="ECO:0000313" key="3">
    <source>
        <dbReference type="Proteomes" id="UP001174909"/>
    </source>
</evidence>
<feature type="region of interest" description="Disordered" evidence="1">
    <location>
        <begin position="16"/>
        <end position="51"/>
    </location>
</feature>
<reference evidence="2" key="1">
    <citation type="submission" date="2023-03" db="EMBL/GenBank/DDBJ databases">
        <authorList>
            <person name="Steffen K."/>
            <person name="Cardenas P."/>
        </authorList>
    </citation>
    <scope>NUCLEOTIDE SEQUENCE</scope>
</reference>
<feature type="compositionally biased region" description="Basic residues" evidence="1">
    <location>
        <begin position="21"/>
        <end position="31"/>
    </location>
</feature>
<accession>A0AA35T587</accession>
<gene>
    <name evidence="2" type="ORF">GBAR_LOCUS22821</name>
</gene>
<dbReference type="AlphaFoldDB" id="A0AA35T587"/>
<feature type="compositionally biased region" description="Basic and acidic residues" evidence="1">
    <location>
        <begin position="32"/>
        <end position="47"/>
    </location>
</feature>
<evidence type="ECO:0000313" key="2">
    <source>
        <dbReference type="EMBL" id="CAI8041062.1"/>
    </source>
</evidence>
<keyword evidence="3" id="KW-1185">Reference proteome</keyword>
<proteinExistence type="predicted"/>
<evidence type="ECO:0000256" key="1">
    <source>
        <dbReference type="SAM" id="MobiDB-lite"/>
    </source>
</evidence>
<dbReference type="Proteomes" id="UP001174909">
    <property type="component" value="Unassembled WGS sequence"/>
</dbReference>
<dbReference type="EMBL" id="CASHTH010003161">
    <property type="protein sequence ID" value="CAI8041062.1"/>
    <property type="molecule type" value="Genomic_DNA"/>
</dbReference>
<sequence length="96" mass="10813">MNTASRKCRNYHCCHDDHSPRGSHAHRHRVRYHDGSTLHPGDRRDKLSCSPPPRVVLNASPGNYVVTAARWGPQATPTTRVVNLDPEKYVTLTMTV</sequence>
<comment type="caution">
    <text evidence="2">The sequence shown here is derived from an EMBL/GenBank/DDBJ whole genome shotgun (WGS) entry which is preliminary data.</text>
</comment>
<name>A0AA35T587_GEOBA</name>
<protein>
    <submittedName>
        <fullName evidence="2">Uncharacterized protein</fullName>
    </submittedName>
</protein>